<evidence type="ECO:0000313" key="1">
    <source>
        <dbReference type="EMBL" id="TWU12490.1"/>
    </source>
</evidence>
<dbReference type="EMBL" id="SJPP01000001">
    <property type="protein sequence ID" value="TWU12490.1"/>
    <property type="molecule type" value="Genomic_DNA"/>
</dbReference>
<protein>
    <recommendedName>
        <fullName evidence="3">Response regulatory domain-containing protein</fullName>
    </recommendedName>
</protein>
<comment type="caution">
    <text evidence="1">The sequence shown here is derived from an EMBL/GenBank/DDBJ whole genome shotgun (WGS) entry which is preliminary data.</text>
</comment>
<dbReference type="Proteomes" id="UP000320735">
    <property type="component" value="Unassembled WGS sequence"/>
</dbReference>
<keyword evidence="2" id="KW-1185">Reference proteome</keyword>
<organism evidence="1 2">
    <name type="scientific">Symmachiella macrocystis</name>
    <dbReference type="NCBI Taxonomy" id="2527985"/>
    <lineage>
        <taxon>Bacteria</taxon>
        <taxon>Pseudomonadati</taxon>
        <taxon>Planctomycetota</taxon>
        <taxon>Planctomycetia</taxon>
        <taxon>Planctomycetales</taxon>
        <taxon>Planctomycetaceae</taxon>
        <taxon>Symmachiella</taxon>
    </lineage>
</organism>
<evidence type="ECO:0000313" key="2">
    <source>
        <dbReference type="Proteomes" id="UP000320735"/>
    </source>
</evidence>
<name>A0A5C6BKB9_9PLAN</name>
<reference evidence="1 2" key="1">
    <citation type="submission" date="2019-02" db="EMBL/GenBank/DDBJ databases">
        <title>Deep-cultivation of Planctomycetes and their phenomic and genomic characterization uncovers novel biology.</title>
        <authorList>
            <person name="Wiegand S."/>
            <person name="Jogler M."/>
            <person name="Boedeker C."/>
            <person name="Pinto D."/>
            <person name="Vollmers J."/>
            <person name="Rivas-Marin E."/>
            <person name="Kohn T."/>
            <person name="Peeters S.H."/>
            <person name="Heuer A."/>
            <person name="Rast P."/>
            <person name="Oberbeckmann S."/>
            <person name="Bunk B."/>
            <person name="Jeske O."/>
            <person name="Meyerdierks A."/>
            <person name="Storesund J.E."/>
            <person name="Kallscheuer N."/>
            <person name="Luecker S."/>
            <person name="Lage O.M."/>
            <person name="Pohl T."/>
            <person name="Merkel B.J."/>
            <person name="Hornburger P."/>
            <person name="Mueller R.-W."/>
            <person name="Bruemmer F."/>
            <person name="Labrenz M."/>
            <person name="Spormann A.M."/>
            <person name="Op Den Camp H."/>
            <person name="Overmann J."/>
            <person name="Amann R."/>
            <person name="Jetten M.S.M."/>
            <person name="Mascher T."/>
            <person name="Medema M.H."/>
            <person name="Devos D.P."/>
            <person name="Kaster A.-K."/>
            <person name="Ovreas L."/>
            <person name="Rohde M."/>
            <person name="Galperin M.Y."/>
            <person name="Jogler C."/>
        </authorList>
    </citation>
    <scope>NUCLEOTIDE SEQUENCE [LARGE SCALE GENOMIC DNA]</scope>
    <source>
        <strain evidence="1 2">CA54</strain>
    </source>
</reference>
<dbReference type="AlphaFoldDB" id="A0A5C6BKB9"/>
<accession>A0A5C6BKB9</accession>
<evidence type="ECO:0008006" key="3">
    <source>
        <dbReference type="Google" id="ProtNLM"/>
    </source>
</evidence>
<sequence>MKNPLRLYEYHKLHRHHGRPTPGNYFTSQSHCGPWSLIVVSTAGPPYNKPRDYRGITRNRRVFRTNVSRMFAPHLLIYEKTPRWGPELKRHFLGSGVVSRAARSIAEIGRLLTTDRECLLVMDLQAGAGDCLRFVAQAQETKLCVRTLLIGSAQTRELEWVARELGADHFVEEKIGGSGLAHLCQIYLEQCRTAASSSDGRSVSAI</sequence>
<proteinExistence type="predicted"/>
<gene>
    <name evidence="1" type="ORF">CA54_13140</name>
</gene>